<dbReference type="Proteomes" id="UP000192578">
    <property type="component" value="Unassembled WGS sequence"/>
</dbReference>
<dbReference type="EMBL" id="MTYJ01000016">
    <property type="protein sequence ID" value="OQV22598.1"/>
    <property type="molecule type" value="Genomic_DNA"/>
</dbReference>
<sequence length="233" mass="26453">MARNWEQFSVYDIEIVTPTYCGTDSLMSLNYIGPSYSTGIEVFRATSTRLNVTHRTLMNTNVTTDCLTLLSNVQDVLARWYYAEKRKDSVPVIITPGCLELNYVNQLARGWDILLLTTVSIESTIRAYASAASTWISTSYYPSNCGDFYRQFLLRNNWTTISLILDIDTNGPPIYTTLAMTTANELKEQSFNLTIWTRQSQKSAEITAEIDAMLLTVRTFCRGKFQFSLKGCN</sequence>
<evidence type="ECO:0000313" key="2">
    <source>
        <dbReference type="Proteomes" id="UP000192578"/>
    </source>
</evidence>
<name>A0A1W0X598_HYPEX</name>
<organism evidence="1 2">
    <name type="scientific">Hypsibius exemplaris</name>
    <name type="common">Freshwater tardigrade</name>
    <dbReference type="NCBI Taxonomy" id="2072580"/>
    <lineage>
        <taxon>Eukaryota</taxon>
        <taxon>Metazoa</taxon>
        <taxon>Ecdysozoa</taxon>
        <taxon>Tardigrada</taxon>
        <taxon>Eutardigrada</taxon>
        <taxon>Parachela</taxon>
        <taxon>Hypsibioidea</taxon>
        <taxon>Hypsibiidae</taxon>
        <taxon>Hypsibius</taxon>
    </lineage>
</organism>
<protein>
    <recommendedName>
        <fullName evidence="3">Receptor ligand binding region domain-containing protein</fullName>
    </recommendedName>
</protein>
<dbReference type="AlphaFoldDB" id="A0A1W0X598"/>
<reference evidence="2" key="1">
    <citation type="submission" date="2017-01" db="EMBL/GenBank/DDBJ databases">
        <title>Comparative genomics of anhydrobiosis in the tardigrade Hypsibius dujardini.</title>
        <authorList>
            <person name="Yoshida Y."/>
            <person name="Koutsovoulos G."/>
            <person name="Laetsch D."/>
            <person name="Stevens L."/>
            <person name="Kumar S."/>
            <person name="Horikawa D."/>
            <person name="Ishino K."/>
            <person name="Komine S."/>
            <person name="Tomita M."/>
            <person name="Blaxter M."/>
            <person name="Arakawa K."/>
        </authorList>
    </citation>
    <scope>NUCLEOTIDE SEQUENCE [LARGE SCALE GENOMIC DNA]</scope>
    <source>
        <strain evidence="2">Z151</strain>
    </source>
</reference>
<keyword evidence="2" id="KW-1185">Reference proteome</keyword>
<accession>A0A1W0X598</accession>
<gene>
    <name evidence="1" type="ORF">BV898_03423</name>
</gene>
<comment type="caution">
    <text evidence="1">The sequence shown here is derived from an EMBL/GenBank/DDBJ whole genome shotgun (WGS) entry which is preliminary data.</text>
</comment>
<proteinExistence type="predicted"/>
<evidence type="ECO:0008006" key="3">
    <source>
        <dbReference type="Google" id="ProtNLM"/>
    </source>
</evidence>
<evidence type="ECO:0000313" key="1">
    <source>
        <dbReference type="EMBL" id="OQV22598.1"/>
    </source>
</evidence>